<dbReference type="EMBL" id="RKQG01000001">
    <property type="protein sequence ID" value="RPE36102.1"/>
    <property type="molecule type" value="Genomic_DNA"/>
</dbReference>
<dbReference type="Proteomes" id="UP000266906">
    <property type="component" value="Unassembled WGS sequence"/>
</dbReference>
<reference evidence="1 2" key="1">
    <citation type="submission" date="2018-11" db="EMBL/GenBank/DDBJ databases">
        <title>Sequencing the genomes of 1000 actinobacteria strains.</title>
        <authorList>
            <person name="Klenk H.-P."/>
        </authorList>
    </citation>
    <scope>NUCLEOTIDE SEQUENCE [LARGE SCALE GENOMIC DNA]</scope>
    <source>
        <strain evidence="1 2">DSM 44781</strain>
    </source>
</reference>
<evidence type="ECO:0000313" key="2">
    <source>
        <dbReference type="Proteomes" id="UP000266906"/>
    </source>
</evidence>
<evidence type="ECO:0000313" key="1">
    <source>
        <dbReference type="EMBL" id="RPE36102.1"/>
    </source>
</evidence>
<comment type="caution">
    <text evidence="1">The sequence shown here is derived from an EMBL/GenBank/DDBJ whole genome shotgun (WGS) entry which is preliminary data.</text>
</comment>
<organism evidence="1 2">
    <name type="scientific">Kitasatospora cineracea</name>
    <dbReference type="NCBI Taxonomy" id="88074"/>
    <lineage>
        <taxon>Bacteria</taxon>
        <taxon>Bacillati</taxon>
        <taxon>Actinomycetota</taxon>
        <taxon>Actinomycetes</taxon>
        <taxon>Kitasatosporales</taxon>
        <taxon>Streptomycetaceae</taxon>
        <taxon>Kitasatospora</taxon>
    </lineage>
</organism>
<keyword evidence="2" id="KW-1185">Reference proteome</keyword>
<evidence type="ECO:0008006" key="3">
    <source>
        <dbReference type="Google" id="ProtNLM"/>
    </source>
</evidence>
<protein>
    <recommendedName>
        <fullName evidence="3">DUF1877 family protein</fullName>
    </recommendedName>
</protein>
<gene>
    <name evidence="1" type="ORF">EDD38_4469</name>
</gene>
<sequence>MAFFLAPDDRTAAGAHRGGPQGRFAAVTGRHFDAEDAVDDWDAYFVGPSSEQLFWQRTDWIVPVTHDGSGTFALPPRLTRALADAGAEELEDLADRWSERLRHEDGEDMTDDDLLAVLQAVAGLATRTGPAGGRLYCWFA</sequence>
<name>A0A3N4RRP3_9ACTN</name>
<dbReference type="AlphaFoldDB" id="A0A3N4RRP3"/>
<proteinExistence type="predicted"/>
<accession>A0A3N4RRP3</accession>